<dbReference type="PANTHER" id="PTHR35450:SF2">
    <property type="entry name" value="REVERSE TRANSCRIPTASE DOMAIN-CONTAINING PROTEIN"/>
    <property type="match status" value="1"/>
</dbReference>
<sequence length="611" mass="69093">MWYSYPYFCAGADGSSAFRAEQLKTGGRWPGSQLWTAPGPDMIHTYWLKKLTAVHERLAAQMNQLLAASSHPNWLTQGRTVLIMKDPCKGIKPSNYRPITCLPTTWKILSGILAAKLQDHMGQYMSTAQKGLGNNTRGSKHQLLIDRAVTQDSRSRQTNLSTAWIDYRKAYDSMPHMWICECLLLYKVNRILRTFLKNSVGLWKTTLEINSRQLAQVAIKCGIYQGDALSPLLFCIGLNPLSQIITRTGYGYGFRNGTTISHLLYMDDIKLYAKNERDIDSLIHLTRIYSEDIGMSFGLEKCGRMVVKRGKVVKTDGVELPAGHIADIQTNYKYLGVPQSHGNHDEEARKSATSKYHQRIRQVLKSQLSGKNKIHAINRYALLVIRYPAGIVSWPKEDMEAADVKTRKLLTMHGGFHPKSNTQRLYTSRKEGGQGLVSVKATVLDETRSIQEYISKTAPKDELLRECLRQQQTWEEDQAEEVPWQDKILHGMYHRQIAEVADIGKSYQRLERAGLKDSTEALIIAAQEQALSTRSIEAGFYHTGEDPRCRLCREASETVQHIVAGCKMQAGTAYTERHNQVAGIVYRNICTAYGLDPPKTRWEIPQNVVEG</sequence>
<dbReference type="GeneTree" id="ENSGT01120000271821"/>
<dbReference type="PANTHER" id="PTHR35450">
    <property type="entry name" value="REVERSE TRANSCRIPTASE DOMAIN-CONTAINING PROTEIN"/>
    <property type="match status" value="1"/>
</dbReference>
<reference evidence="2" key="3">
    <citation type="submission" date="2025-09" db="UniProtKB">
        <authorList>
            <consortium name="Ensembl"/>
        </authorList>
    </citation>
    <scope>IDENTIFICATION</scope>
</reference>
<name>A0A8C4WGB1_9SAUR</name>
<dbReference type="SUPFAM" id="SSF56672">
    <property type="entry name" value="DNA/RNA polymerases"/>
    <property type="match status" value="1"/>
</dbReference>
<proteinExistence type="predicted"/>
<dbReference type="Pfam" id="PF00078">
    <property type="entry name" value="RVT_1"/>
    <property type="match status" value="1"/>
</dbReference>
<keyword evidence="3" id="KW-1185">Reference proteome</keyword>
<dbReference type="Ensembl" id="ENSGEVT00005015284.1">
    <property type="protein sequence ID" value="ENSGEVP00005014574.1"/>
    <property type="gene ID" value="ENSGEVG00005010377.1"/>
</dbReference>
<accession>A0A8C4WGB1</accession>
<dbReference type="CDD" id="cd01650">
    <property type="entry name" value="RT_nLTR_like"/>
    <property type="match status" value="1"/>
</dbReference>
<evidence type="ECO:0000259" key="1">
    <source>
        <dbReference type="PROSITE" id="PS50878"/>
    </source>
</evidence>
<dbReference type="AlphaFoldDB" id="A0A8C4WGB1"/>
<dbReference type="InterPro" id="IPR043502">
    <property type="entry name" value="DNA/RNA_pol_sf"/>
</dbReference>
<organism evidence="2 3">
    <name type="scientific">Gopherus evgoodei</name>
    <name type="common">Goodes thornscrub tortoise</name>
    <dbReference type="NCBI Taxonomy" id="1825980"/>
    <lineage>
        <taxon>Eukaryota</taxon>
        <taxon>Metazoa</taxon>
        <taxon>Chordata</taxon>
        <taxon>Craniata</taxon>
        <taxon>Vertebrata</taxon>
        <taxon>Euteleostomi</taxon>
        <taxon>Archelosauria</taxon>
        <taxon>Testudinata</taxon>
        <taxon>Testudines</taxon>
        <taxon>Cryptodira</taxon>
        <taxon>Durocryptodira</taxon>
        <taxon>Testudinoidea</taxon>
        <taxon>Testudinidae</taxon>
        <taxon>Gopherus</taxon>
    </lineage>
</organism>
<evidence type="ECO:0000313" key="2">
    <source>
        <dbReference type="Ensembl" id="ENSGEVP00005014574.1"/>
    </source>
</evidence>
<reference evidence="2" key="2">
    <citation type="submission" date="2025-08" db="UniProtKB">
        <authorList>
            <consortium name="Ensembl"/>
        </authorList>
    </citation>
    <scope>IDENTIFICATION</scope>
</reference>
<protein>
    <recommendedName>
        <fullName evidence="1">Reverse transcriptase domain-containing protein</fullName>
    </recommendedName>
</protein>
<dbReference type="Proteomes" id="UP000694390">
    <property type="component" value="Chromosome 5"/>
</dbReference>
<dbReference type="OrthoDB" id="9902985at2759"/>
<evidence type="ECO:0000313" key="3">
    <source>
        <dbReference type="Proteomes" id="UP000694390"/>
    </source>
</evidence>
<feature type="domain" description="Reverse transcriptase" evidence="1">
    <location>
        <begin position="64"/>
        <end position="339"/>
    </location>
</feature>
<reference evidence="2" key="1">
    <citation type="submission" date="2019-06" db="EMBL/GenBank/DDBJ databases">
        <title>G10K-VGP Goodes thornscrub tortoise genome, primary haplotype.</title>
        <authorList>
            <person name="Murphy B."/>
            <person name="Edwards T."/>
            <person name="Rhie A."/>
            <person name="Koren S."/>
            <person name="Phillippy A."/>
            <person name="Fedrigo O."/>
            <person name="Haase B."/>
            <person name="Mountcastle J."/>
            <person name="Lewin H."/>
            <person name="Damas J."/>
            <person name="Howe K."/>
            <person name="Formenti G."/>
            <person name="Myers G."/>
            <person name="Durbin R."/>
            <person name="Jarvis E.D."/>
        </authorList>
    </citation>
    <scope>NUCLEOTIDE SEQUENCE [LARGE SCALE GENOMIC DNA]</scope>
</reference>
<dbReference type="InterPro" id="IPR000477">
    <property type="entry name" value="RT_dom"/>
</dbReference>
<dbReference type="PROSITE" id="PS50878">
    <property type="entry name" value="RT_POL"/>
    <property type="match status" value="1"/>
</dbReference>